<feature type="non-terminal residue" evidence="5">
    <location>
        <position position="1"/>
    </location>
</feature>
<keyword evidence="2" id="KW-0511">Multifunctional enzyme</keyword>
<feature type="region of interest" description="N-terminal hotdog fold" evidence="3">
    <location>
        <begin position="20"/>
        <end position="142"/>
    </location>
</feature>
<accession>A0ABS1Q8X4</accession>
<dbReference type="InterPro" id="IPR049552">
    <property type="entry name" value="PKS_DH_N"/>
</dbReference>
<feature type="region of interest" description="C-terminal hotdog fold" evidence="3">
    <location>
        <begin position="156"/>
        <end position="293"/>
    </location>
</feature>
<evidence type="ECO:0000313" key="5">
    <source>
        <dbReference type="EMBL" id="MBL1121130.1"/>
    </source>
</evidence>
<dbReference type="Pfam" id="PF21089">
    <property type="entry name" value="PKS_DH_N"/>
    <property type="match status" value="1"/>
</dbReference>
<dbReference type="InterPro" id="IPR020807">
    <property type="entry name" value="PKS_DH"/>
</dbReference>
<feature type="domain" description="PKS/mFAS DH" evidence="4">
    <location>
        <begin position="20"/>
        <end position="293"/>
    </location>
</feature>
<name>A0ABS1Q8X4_9ACTN</name>
<evidence type="ECO:0000256" key="1">
    <source>
        <dbReference type="ARBA" id="ARBA00022679"/>
    </source>
</evidence>
<feature type="active site" description="Proton donor; for dehydratase activity" evidence="3">
    <location>
        <position position="217"/>
    </location>
</feature>
<dbReference type="SMART" id="SM00826">
    <property type="entry name" value="PKS_DH"/>
    <property type="match status" value="1"/>
</dbReference>
<keyword evidence="1" id="KW-0808">Transferase</keyword>
<gene>
    <name evidence="5" type="ORF">JK364_54275</name>
</gene>
<evidence type="ECO:0000256" key="2">
    <source>
        <dbReference type="ARBA" id="ARBA00023268"/>
    </source>
</evidence>
<dbReference type="Gene3D" id="3.40.50.11460">
    <property type="match status" value="1"/>
</dbReference>
<evidence type="ECO:0000313" key="6">
    <source>
        <dbReference type="Proteomes" id="UP000621510"/>
    </source>
</evidence>
<dbReference type="Pfam" id="PF22953">
    <property type="entry name" value="SpnB_Rossmann"/>
    <property type="match status" value="1"/>
</dbReference>
<dbReference type="Proteomes" id="UP000621510">
    <property type="component" value="Unassembled WGS sequence"/>
</dbReference>
<reference evidence="5 6" key="1">
    <citation type="submission" date="2021-01" db="EMBL/GenBank/DDBJ databases">
        <title>WGS of actinomycetes isolated from Thailand.</title>
        <authorList>
            <person name="Thawai C."/>
        </authorList>
    </citation>
    <scope>NUCLEOTIDE SEQUENCE [LARGE SCALE GENOMIC DNA]</scope>
    <source>
        <strain evidence="5 6">CA3R110</strain>
    </source>
</reference>
<dbReference type="PANTHER" id="PTHR43775">
    <property type="entry name" value="FATTY ACID SYNTHASE"/>
    <property type="match status" value="1"/>
</dbReference>
<evidence type="ECO:0000256" key="3">
    <source>
        <dbReference type="PROSITE-ProRule" id="PRU01363"/>
    </source>
</evidence>
<dbReference type="InterPro" id="IPR050091">
    <property type="entry name" value="PKS_NRPS_Biosynth_Enz"/>
</dbReference>
<dbReference type="InterPro" id="IPR049900">
    <property type="entry name" value="PKS_mFAS_DH"/>
</dbReference>
<feature type="non-terminal residue" evidence="5">
    <location>
        <position position="461"/>
    </location>
</feature>
<dbReference type="PROSITE" id="PS52019">
    <property type="entry name" value="PKS_MFAS_DH"/>
    <property type="match status" value="1"/>
</dbReference>
<organism evidence="5 6">
    <name type="scientific">Streptomyces endocoffeicus</name>
    <dbReference type="NCBI Taxonomy" id="2898945"/>
    <lineage>
        <taxon>Bacteria</taxon>
        <taxon>Bacillati</taxon>
        <taxon>Actinomycetota</taxon>
        <taxon>Actinomycetes</taxon>
        <taxon>Kitasatosporales</taxon>
        <taxon>Streptomycetaceae</taxon>
        <taxon>Streptomyces</taxon>
    </lineage>
</organism>
<keyword evidence="6" id="KW-1185">Reference proteome</keyword>
<proteinExistence type="predicted"/>
<dbReference type="InterPro" id="IPR055123">
    <property type="entry name" value="SpnB-like_Rossmann"/>
</dbReference>
<comment type="caution">
    <text evidence="5">The sequence shown here is derived from an EMBL/GenBank/DDBJ whole genome shotgun (WGS) entry which is preliminary data.</text>
</comment>
<feature type="active site" description="Proton acceptor; for dehydratase activity" evidence="3">
    <location>
        <position position="52"/>
    </location>
</feature>
<dbReference type="RefSeq" id="WP_201858856.1">
    <property type="nucleotide sequence ID" value="NZ_JAERRG010000148.1"/>
</dbReference>
<protein>
    <submittedName>
        <fullName evidence="5">Polyketide synthase dehydratase domain-containing protein</fullName>
    </submittedName>
</protein>
<dbReference type="SUPFAM" id="SSF51735">
    <property type="entry name" value="NAD(P)-binding Rossmann-fold domains"/>
    <property type="match status" value="1"/>
</dbReference>
<dbReference type="InterPro" id="IPR036291">
    <property type="entry name" value="NAD(P)-bd_dom_sf"/>
</dbReference>
<dbReference type="InterPro" id="IPR049551">
    <property type="entry name" value="PKS_DH_C"/>
</dbReference>
<dbReference type="InterPro" id="IPR042104">
    <property type="entry name" value="PKS_dehydratase_sf"/>
</dbReference>
<dbReference type="PANTHER" id="PTHR43775:SF51">
    <property type="entry name" value="INACTIVE PHENOLPHTHIOCEROL SYNTHESIS POLYKETIDE SYNTHASE TYPE I PKS1-RELATED"/>
    <property type="match status" value="1"/>
</dbReference>
<sequence length="461" mass="46728">LGARTDVGDVAAAGLEAAEHPLLGAAVTLADSDGVVLTGLLSPATQRWLADHRVGETIVLPGAAFVELALRAGDQVGCGVLAELTVETPLPLPARGGVRVQVAVSAPDGTGRRPISVYSRPDDEAPWTLHASGALAATGARPPGDADLAAWPPPGAEPLDVSAAYPALADAGLGYGPAFQGLKAAWQSGGDLYAEVELPSDERDQVGRLGLHPALLDAAFHAAAFAGVFGDEAALPYAWTDVALHAVGAASLRVRIRAGEADGVSLLAADPAGQPVLTARSVTAAPARLDRRADPAGPAPHDSLYRLYWQPVPDTSSAEDLTVVEWDALAEDSAPDVVVLRVGGEDARMLTGRVLEVLQSWLAGDRFVGSRLVVLTCGAVSVGGADVMDLGGAAVWGLVRSAQSEHPGAGVIVADAELGDVPLVVACGEPQVVVRDGAAYVGRLVRVPGGSVGAGGSVFDG</sequence>
<dbReference type="EMBL" id="JAERRG010000148">
    <property type="protein sequence ID" value="MBL1121130.1"/>
    <property type="molecule type" value="Genomic_DNA"/>
</dbReference>
<evidence type="ECO:0000259" key="4">
    <source>
        <dbReference type="PROSITE" id="PS52019"/>
    </source>
</evidence>
<dbReference type="Gene3D" id="3.10.129.110">
    <property type="entry name" value="Polyketide synthase dehydratase"/>
    <property type="match status" value="1"/>
</dbReference>
<dbReference type="Pfam" id="PF14765">
    <property type="entry name" value="PS-DH"/>
    <property type="match status" value="1"/>
</dbReference>